<dbReference type="Proteomes" id="UP000299084">
    <property type="component" value="Unassembled WGS sequence"/>
</dbReference>
<dbReference type="GO" id="GO:0007420">
    <property type="term" value="P:brain development"/>
    <property type="evidence" value="ECO:0007669"/>
    <property type="project" value="TreeGrafter"/>
</dbReference>
<dbReference type="PANTHER" id="PTHR17378:SF1">
    <property type="entry name" value="SECRETIN"/>
    <property type="match status" value="1"/>
</dbReference>
<evidence type="ECO:0000313" key="10">
    <source>
        <dbReference type="Proteomes" id="UP000299084"/>
    </source>
</evidence>
<feature type="domain" description="Glucagon / GIP / secretin / VIP family" evidence="8">
    <location>
        <begin position="29"/>
        <end position="51"/>
    </location>
</feature>
<name>A0A5N4BYF5_CAMDR</name>
<dbReference type="GO" id="GO:1903640">
    <property type="term" value="P:negative regulation of gastrin-induced gastric acid secretion"/>
    <property type="evidence" value="ECO:0007669"/>
    <property type="project" value="TreeGrafter"/>
</dbReference>
<keyword evidence="6" id="KW-0027">Amidation</keyword>
<evidence type="ECO:0000256" key="7">
    <source>
        <dbReference type="SAM" id="SignalP"/>
    </source>
</evidence>
<evidence type="ECO:0000256" key="2">
    <source>
        <dbReference type="ARBA" id="ARBA00008369"/>
    </source>
</evidence>
<evidence type="ECO:0000313" key="9">
    <source>
        <dbReference type="EMBL" id="KAB1251638.1"/>
    </source>
</evidence>
<dbReference type="PROSITE" id="PS51257">
    <property type="entry name" value="PROKAR_LIPOPROTEIN"/>
    <property type="match status" value="1"/>
</dbReference>
<accession>A0A5N4BYF5</accession>
<dbReference type="GO" id="GO:0005179">
    <property type="term" value="F:hormone activity"/>
    <property type="evidence" value="ECO:0007669"/>
    <property type="project" value="UniProtKB-KW"/>
</dbReference>
<dbReference type="InterPro" id="IPR015675">
    <property type="entry name" value="Prosecretin"/>
</dbReference>
<dbReference type="STRING" id="9838.ENSCDRP00005011743"/>
<dbReference type="PANTHER" id="PTHR17378">
    <property type="entry name" value="SECRETIN"/>
    <property type="match status" value="1"/>
</dbReference>
<dbReference type="GO" id="GO:0090187">
    <property type="term" value="P:positive regulation of pancreatic juice secretion"/>
    <property type="evidence" value="ECO:0007669"/>
    <property type="project" value="TreeGrafter"/>
</dbReference>
<evidence type="ECO:0000256" key="1">
    <source>
        <dbReference type="ARBA" id="ARBA00004613"/>
    </source>
</evidence>
<comment type="caution">
    <text evidence="9">The sequence shown here is derived from an EMBL/GenBank/DDBJ whole genome shotgun (WGS) entry which is preliminary data.</text>
</comment>
<protein>
    <recommendedName>
        <fullName evidence="3">Secretin</fullName>
    </recommendedName>
</protein>
<evidence type="ECO:0000256" key="5">
    <source>
        <dbReference type="ARBA" id="ARBA00022702"/>
    </source>
</evidence>
<sequence length="90" mass="10043">MAMRALLLLLLLLLGGCTARPAPPRAPRHSDGTFTSELSRLRESAQLQRLLQGLVGKRSEQDTESSTTWTKSSESHLCLLWVDRPSLQAW</sequence>
<dbReference type="PROSITE" id="PS00260">
    <property type="entry name" value="GLUCAGON"/>
    <property type="match status" value="1"/>
</dbReference>
<keyword evidence="7" id="KW-0732">Signal</keyword>
<dbReference type="SMART" id="SM00070">
    <property type="entry name" value="GLUCA"/>
    <property type="match status" value="1"/>
</dbReference>
<comment type="similarity">
    <text evidence="2">Belongs to the glucagon family.</text>
</comment>
<keyword evidence="10" id="KW-1185">Reference proteome</keyword>
<dbReference type="Pfam" id="PF00123">
    <property type="entry name" value="Hormone_2"/>
    <property type="match status" value="1"/>
</dbReference>
<evidence type="ECO:0000256" key="6">
    <source>
        <dbReference type="ARBA" id="ARBA00022815"/>
    </source>
</evidence>
<proteinExistence type="inferred from homology"/>
<dbReference type="InterPro" id="IPR000532">
    <property type="entry name" value="Glucagon_GIP_secretin_VIP"/>
</dbReference>
<evidence type="ECO:0000256" key="4">
    <source>
        <dbReference type="ARBA" id="ARBA00022525"/>
    </source>
</evidence>
<evidence type="ECO:0000259" key="8">
    <source>
        <dbReference type="PROSITE" id="PS00260"/>
    </source>
</evidence>
<organism evidence="9 10">
    <name type="scientific">Camelus dromedarius</name>
    <name type="common">Dromedary</name>
    <name type="synonym">Arabian camel</name>
    <dbReference type="NCBI Taxonomy" id="9838"/>
    <lineage>
        <taxon>Eukaryota</taxon>
        <taxon>Metazoa</taxon>
        <taxon>Chordata</taxon>
        <taxon>Craniata</taxon>
        <taxon>Vertebrata</taxon>
        <taxon>Euteleostomi</taxon>
        <taxon>Mammalia</taxon>
        <taxon>Eutheria</taxon>
        <taxon>Laurasiatheria</taxon>
        <taxon>Artiodactyla</taxon>
        <taxon>Tylopoda</taxon>
        <taxon>Camelidae</taxon>
        <taxon>Camelus</taxon>
    </lineage>
</organism>
<feature type="chain" id="PRO_5024435468" description="Secretin" evidence="7">
    <location>
        <begin position="20"/>
        <end position="90"/>
    </location>
</feature>
<keyword evidence="5" id="KW-0372">Hormone</keyword>
<dbReference type="AlphaFoldDB" id="A0A5N4BYF5"/>
<keyword evidence="4" id="KW-0964">Secreted</keyword>
<dbReference type="GO" id="GO:0090274">
    <property type="term" value="P:positive regulation of somatostatin secretion"/>
    <property type="evidence" value="ECO:0007669"/>
    <property type="project" value="TreeGrafter"/>
</dbReference>
<gene>
    <name evidence="9" type="primary">Secretin</name>
    <name evidence="9" type="ORF">Cadr_000030543</name>
</gene>
<dbReference type="GO" id="GO:0005615">
    <property type="term" value="C:extracellular space"/>
    <property type="evidence" value="ECO:0007669"/>
    <property type="project" value="TreeGrafter"/>
</dbReference>
<dbReference type="EMBL" id="JWIN03000075">
    <property type="protein sequence ID" value="KAB1251638.1"/>
    <property type="molecule type" value="Genomic_DNA"/>
</dbReference>
<comment type="subcellular location">
    <subcellularLocation>
        <location evidence="1">Secreted</location>
    </subcellularLocation>
</comment>
<feature type="signal peptide" evidence="7">
    <location>
        <begin position="1"/>
        <end position="19"/>
    </location>
</feature>
<evidence type="ECO:0000256" key="3">
    <source>
        <dbReference type="ARBA" id="ARBA00015460"/>
    </source>
</evidence>
<dbReference type="SMR" id="A0A5N4BYF5"/>
<reference evidence="9 10" key="1">
    <citation type="journal article" date="2019" name="Mol. Ecol. Resour.">
        <title>Improving Illumina assemblies with Hi-C and long reads: an example with the North African dromedary.</title>
        <authorList>
            <person name="Elbers J.P."/>
            <person name="Rogers M.F."/>
            <person name="Perelman P.L."/>
            <person name="Proskuryakova A.A."/>
            <person name="Serdyukova N.A."/>
            <person name="Johnson W.E."/>
            <person name="Horin P."/>
            <person name="Corander J."/>
            <person name="Murphy D."/>
            <person name="Burger P.A."/>
        </authorList>
    </citation>
    <scope>NUCLEOTIDE SEQUENCE [LARGE SCALE GENOMIC DNA]</scope>
    <source>
        <strain evidence="9">Drom800</strain>
        <tissue evidence="9">Blood</tissue>
    </source>
</reference>